<name>A0AA48L7K8_9TREE</name>
<dbReference type="EMBL" id="AP028216">
    <property type="protein sequence ID" value="BEI93469.1"/>
    <property type="molecule type" value="Genomic_DNA"/>
</dbReference>
<keyword evidence="2" id="KW-1185">Reference proteome</keyword>
<evidence type="ECO:0000313" key="2">
    <source>
        <dbReference type="Proteomes" id="UP001233271"/>
    </source>
</evidence>
<accession>A0AA48L7K8</accession>
<dbReference type="GeneID" id="85497339"/>
<proteinExistence type="predicted"/>
<gene>
    <name evidence="1" type="ORF">CcaverHIS019_0510970</name>
</gene>
<dbReference type="Proteomes" id="UP001233271">
    <property type="component" value="Chromosome 5"/>
</dbReference>
<protein>
    <submittedName>
        <fullName evidence="1">Uncharacterized protein</fullName>
    </submittedName>
</protein>
<evidence type="ECO:0000313" key="1">
    <source>
        <dbReference type="EMBL" id="BEI93469.1"/>
    </source>
</evidence>
<dbReference type="RefSeq" id="XP_060458734.1">
    <property type="nucleotide sequence ID" value="XM_060602329.1"/>
</dbReference>
<dbReference type="AlphaFoldDB" id="A0AA48L7K8"/>
<sequence>MADTDFDALERFLQGLSSGAADNPAEVELPLPDHPTYRARHYLICPVPNGTEAALGYELTRHLGAVGFVHIAGGCARVVFEKPQGNRALQFFRSAAIDGVRLFAWPLPLFPVQAFPKHGDRSSSPEAANFISRLVQLTKPPREGAGTVDYSFRDIPLKCPSTPNVPLKQFPSHPDPLSTRFSLGPGTPLQHTRNVRRFLFYPVPDGIMVADLRASLAFRLGPVERICVIDWLADVHFSAQLEHEALRYSVPIGPTGALCQSNALVL</sequence>
<dbReference type="KEGG" id="ccac:CcaHIS019_0510970"/>
<reference evidence="1" key="1">
    <citation type="journal article" date="2023" name="BMC Genomics">
        <title>Chromosome-level genome assemblies of Cutaneotrichosporon spp. (Trichosporonales, Basidiomycota) reveal imbalanced evolution between nucleotide sequences and chromosome synteny.</title>
        <authorList>
            <person name="Kobayashi Y."/>
            <person name="Kayamori A."/>
            <person name="Aoki K."/>
            <person name="Shiwa Y."/>
            <person name="Matsutani M."/>
            <person name="Fujita N."/>
            <person name="Sugita T."/>
            <person name="Iwasaki W."/>
            <person name="Tanaka N."/>
            <person name="Takashima M."/>
        </authorList>
    </citation>
    <scope>NUCLEOTIDE SEQUENCE</scope>
    <source>
        <strain evidence="1">HIS019</strain>
    </source>
</reference>
<organism evidence="1 2">
    <name type="scientific">Cutaneotrichosporon cavernicola</name>
    <dbReference type="NCBI Taxonomy" id="279322"/>
    <lineage>
        <taxon>Eukaryota</taxon>
        <taxon>Fungi</taxon>
        <taxon>Dikarya</taxon>
        <taxon>Basidiomycota</taxon>
        <taxon>Agaricomycotina</taxon>
        <taxon>Tremellomycetes</taxon>
        <taxon>Trichosporonales</taxon>
        <taxon>Trichosporonaceae</taxon>
        <taxon>Cutaneotrichosporon</taxon>
    </lineage>
</organism>